<name>A0A382EWP2_9ZZZZ</name>
<sequence length="23" mass="2696">MSIHNHVNAQEMKLEELQFANIV</sequence>
<accession>A0A382EWP2</accession>
<organism evidence="1">
    <name type="scientific">marine metagenome</name>
    <dbReference type="NCBI Taxonomy" id="408172"/>
    <lineage>
        <taxon>unclassified sequences</taxon>
        <taxon>metagenomes</taxon>
        <taxon>ecological metagenomes</taxon>
    </lineage>
</organism>
<dbReference type="AlphaFoldDB" id="A0A382EWP2"/>
<gene>
    <name evidence="1" type="ORF">METZ01_LOCUS207759</name>
</gene>
<protein>
    <submittedName>
        <fullName evidence="1">Uncharacterized protein</fullName>
    </submittedName>
</protein>
<reference evidence="1" key="1">
    <citation type="submission" date="2018-05" db="EMBL/GenBank/DDBJ databases">
        <authorList>
            <person name="Lanie J.A."/>
            <person name="Ng W.-L."/>
            <person name="Kazmierczak K.M."/>
            <person name="Andrzejewski T.M."/>
            <person name="Davidsen T.M."/>
            <person name="Wayne K.J."/>
            <person name="Tettelin H."/>
            <person name="Glass J.I."/>
            <person name="Rusch D."/>
            <person name="Podicherti R."/>
            <person name="Tsui H.-C.T."/>
            <person name="Winkler M.E."/>
        </authorList>
    </citation>
    <scope>NUCLEOTIDE SEQUENCE</scope>
</reference>
<dbReference type="EMBL" id="UINC01046632">
    <property type="protein sequence ID" value="SVB54905.1"/>
    <property type="molecule type" value="Genomic_DNA"/>
</dbReference>
<proteinExistence type="predicted"/>
<evidence type="ECO:0000313" key="1">
    <source>
        <dbReference type="EMBL" id="SVB54905.1"/>
    </source>
</evidence>